<sequence>PPPPPQPKPRRFYLKKEVPATDLLREADLLAKEIVLQLAKEPGVRVRVVLEVEAEAEEGFPEDLARALRENSNALKAEYGLEEA</sequence>
<dbReference type="Proteomes" id="UP000287962">
    <property type="component" value="Unassembled WGS sequence"/>
</dbReference>
<comment type="caution">
    <text evidence="1">The sequence shown here is derived from an EMBL/GenBank/DDBJ whole genome shotgun (WGS) entry which is preliminary data.</text>
</comment>
<evidence type="ECO:0000313" key="1">
    <source>
        <dbReference type="EMBL" id="RTI07440.1"/>
    </source>
</evidence>
<reference evidence="1 2" key="1">
    <citation type="journal article" date="2019" name="Extremophiles">
        <title>Biogeography of thermophiles and predominance of Thermus scotoductus in domestic water heaters.</title>
        <authorList>
            <person name="Wilpiszeski R.L."/>
            <person name="Zhang Z."/>
            <person name="House C.H."/>
        </authorList>
    </citation>
    <scope>NUCLEOTIDE SEQUENCE [LARGE SCALE GENOMIC DNA]</scope>
    <source>
        <strain evidence="1 2">12_S12</strain>
    </source>
</reference>
<evidence type="ECO:0008006" key="3">
    <source>
        <dbReference type="Google" id="ProtNLM"/>
    </source>
</evidence>
<keyword evidence="2" id="KW-1185">Reference proteome</keyword>
<accession>A0ABY0AI94</accession>
<proteinExistence type="predicted"/>
<protein>
    <recommendedName>
        <fullName evidence="3">DNA polymerase III subunit gamma/tau</fullName>
    </recommendedName>
</protein>
<gene>
    <name evidence="1" type="ORF">CSW25_06230</name>
</gene>
<dbReference type="RefSeq" id="WP_153184211.1">
    <property type="nucleotide sequence ID" value="NZ_PELO01000194.1"/>
</dbReference>
<evidence type="ECO:0000313" key="2">
    <source>
        <dbReference type="Proteomes" id="UP000287962"/>
    </source>
</evidence>
<name>A0ABY0AI94_THESC</name>
<feature type="non-terminal residue" evidence="1">
    <location>
        <position position="1"/>
    </location>
</feature>
<dbReference type="EMBL" id="PEML01000172">
    <property type="protein sequence ID" value="RTI07440.1"/>
    <property type="molecule type" value="Genomic_DNA"/>
</dbReference>
<organism evidence="1 2">
    <name type="scientific">Thermus scotoductus</name>
    <dbReference type="NCBI Taxonomy" id="37636"/>
    <lineage>
        <taxon>Bacteria</taxon>
        <taxon>Thermotogati</taxon>
        <taxon>Deinococcota</taxon>
        <taxon>Deinococci</taxon>
        <taxon>Thermales</taxon>
        <taxon>Thermaceae</taxon>
        <taxon>Thermus</taxon>
    </lineage>
</organism>